<dbReference type="SMART" id="SM00501">
    <property type="entry name" value="BRIGHT"/>
    <property type="match status" value="1"/>
</dbReference>
<dbReference type="PROSITE" id="PS51011">
    <property type="entry name" value="ARID"/>
    <property type="match status" value="1"/>
</dbReference>
<accession>A0A061G6H8</accession>
<sequence>MAGWSILTNGSALDCVGTVNNCQSNGCHLDDDPVTKNSVEEFGDHRNRLRCLFDLVLSGYLKEVACKGFVRRMPAMLGNDGHSLDLLKLFLVVREIGGYEFVSKKGLWAFVVKELGLDLEVSASVKLIYAKYLNELEKWLRNSLVDRNGEGAGGGKFRFLSLEQEEEFRGLFTNGVDQKVVVNRVALSEYIKNDKCIAKDSKKNGLKISDANSRYRLHSGVEEVFSDNDEKVCRNDLGVLDPPVARKEFSTRKRKRESLAGMLNWVTQVAKCHDDPSVWAIAEPSKWKDHGGNEFWIQAIRAREAIRQKRDDHSVTEQSLLQNNKKMHPSMYEDGILSHHLTERSRCSEKLPTTQSRSCSCCSSDSALQKNSMCRHKTESECGLKEQSPVTIDSSSLDMTVEPSGDDSLRRQVSVGLRFQAEVPEWTGMVSDTDSKWLGTQEWPLKAVEHDPLAVKDPIGRGRDDSCGCPIPGTVECIRLHIAEKRMKLKLELGSVFYRWRFGGMGEEVSLRWTAEEENRFTYMVQLEPPSLNAFWPDASKFFPRKTRQELVSYYFNVFLIRRRSYQNRVTPNSIDSDDDESEFGCISDSFGSGALKVPGSNMLTCSQNNQCIDWE</sequence>
<dbReference type="PANTHER" id="PTHR46410:SF18">
    <property type="entry name" value="AT-RICH INTERACTIVE DOMAIN-CONTAINING PROTEIN 2"/>
    <property type="match status" value="1"/>
</dbReference>
<gene>
    <name evidence="2" type="ORF">TCM_016289</name>
</gene>
<dbReference type="CDD" id="cd16100">
    <property type="entry name" value="ARID"/>
    <property type="match status" value="1"/>
</dbReference>
<evidence type="ECO:0000259" key="1">
    <source>
        <dbReference type="PROSITE" id="PS51011"/>
    </source>
</evidence>
<dbReference type="SMART" id="SM01014">
    <property type="entry name" value="ARID"/>
    <property type="match status" value="1"/>
</dbReference>
<dbReference type="InParanoid" id="A0A061G6H8"/>
<dbReference type="HOGENOM" id="CLU_032356_2_0_1"/>
<dbReference type="EMBL" id="CM001881">
    <property type="protein sequence ID" value="EOY24787.1"/>
    <property type="molecule type" value="Genomic_DNA"/>
</dbReference>
<dbReference type="eggNOG" id="ENOG502QVAG">
    <property type="taxonomic scope" value="Eukaryota"/>
</dbReference>
<dbReference type="GO" id="GO:0000118">
    <property type="term" value="C:histone deacetylase complex"/>
    <property type="evidence" value="ECO:0007669"/>
    <property type="project" value="EnsemblPlants"/>
</dbReference>
<dbReference type="FunCoup" id="A0A061G6H8">
    <property type="interactions" value="15"/>
</dbReference>
<protein>
    <submittedName>
        <fullName evidence="2">ARID/BRIGHT DNA-binding domain,ELM2 domain protein, putative</fullName>
    </submittedName>
</protein>
<dbReference type="InterPro" id="IPR001606">
    <property type="entry name" value="ARID_dom"/>
</dbReference>
<evidence type="ECO:0000313" key="2">
    <source>
        <dbReference type="EMBL" id="EOY24787.1"/>
    </source>
</evidence>
<evidence type="ECO:0000313" key="3">
    <source>
        <dbReference type="Proteomes" id="UP000026915"/>
    </source>
</evidence>
<keyword evidence="2" id="KW-0238">DNA-binding</keyword>
<organism evidence="2 3">
    <name type="scientific">Theobroma cacao</name>
    <name type="common">Cacao</name>
    <name type="synonym">Cocoa</name>
    <dbReference type="NCBI Taxonomy" id="3641"/>
    <lineage>
        <taxon>Eukaryota</taxon>
        <taxon>Viridiplantae</taxon>
        <taxon>Streptophyta</taxon>
        <taxon>Embryophyta</taxon>
        <taxon>Tracheophyta</taxon>
        <taxon>Spermatophyta</taxon>
        <taxon>Magnoliopsida</taxon>
        <taxon>eudicotyledons</taxon>
        <taxon>Gunneridae</taxon>
        <taxon>Pentapetalae</taxon>
        <taxon>rosids</taxon>
        <taxon>malvids</taxon>
        <taxon>Malvales</taxon>
        <taxon>Malvaceae</taxon>
        <taxon>Byttnerioideae</taxon>
        <taxon>Theobroma</taxon>
    </lineage>
</organism>
<name>A0A061G6H8_THECC</name>
<proteinExistence type="predicted"/>
<dbReference type="Proteomes" id="UP000026915">
    <property type="component" value="Chromosome 3"/>
</dbReference>
<feature type="domain" description="ARID" evidence="1">
    <location>
        <begin position="47"/>
        <end position="141"/>
    </location>
</feature>
<dbReference type="STRING" id="3641.A0A061G6H8"/>
<dbReference type="InterPro" id="IPR036431">
    <property type="entry name" value="ARID_dom_sf"/>
</dbReference>
<dbReference type="SMR" id="A0A061G6H8"/>
<dbReference type="Gramene" id="EOY24787">
    <property type="protein sequence ID" value="EOY24787"/>
    <property type="gene ID" value="TCM_016289"/>
</dbReference>
<dbReference type="GO" id="GO:0003677">
    <property type="term" value="F:DNA binding"/>
    <property type="evidence" value="ECO:0007669"/>
    <property type="project" value="UniProtKB-KW"/>
</dbReference>
<keyword evidence="3" id="KW-1185">Reference proteome</keyword>
<dbReference type="SUPFAM" id="SSF46774">
    <property type="entry name" value="ARID-like"/>
    <property type="match status" value="1"/>
</dbReference>
<reference evidence="2 3" key="1">
    <citation type="journal article" date="2013" name="Genome Biol.">
        <title>The genome sequence of the most widely cultivated cacao type and its use to identify candidate genes regulating pod color.</title>
        <authorList>
            <person name="Motamayor J.C."/>
            <person name="Mockaitis K."/>
            <person name="Schmutz J."/>
            <person name="Haiminen N."/>
            <person name="Iii D.L."/>
            <person name="Cornejo O."/>
            <person name="Findley S.D."/>
            <person name="Zheng P."/>
            <person name="Utro F."/>
            <person name="Royaert S."/>
            <person name="Saski C."/>
            <person name="Jenkins J."/>
            <person name="Podicheti R."/>
            <person name="Zhao M."/>
            <person name="Scheffler B.E."/>
            <person name="Stack J.C."/>
            <person name="Feltus F.A."/>
            <person name="Mustiga G.M."/>
            <person name="Amores F."/>
            <person name="Phillips W."/>
            <person name="Marelli J.P."/>
            <person name="May G.D."/>
            <person name="Shapiro H."/>
            <person name="Ma J."/>
            <person name="Bustamante C.D."/>
            <person name="Schnell R.J."/>
            <person name="Main D."/>
            <person name="Gilbert D."/>
            <person name="Parida L."/>
            <person name="Kuhn D.N."/>
        </authorList>
    </citation>
    <scope>NUCLEOTIDE SEQUENCE [LARGE SCALE GENOMIC DNA]</scope>
    <source>
        <strain evidence="3">cv. Matina 1-6</strain>
    </source>
</reference>
<dbReference type="AlphaFoldDB" id="A0A061G6H8"/>
<dbReference type="Gene3D" id="1.10.150.60">
    <property type="entry name" value="ARID DNA-binding domain"/>
    <property type="match status" value="1"/>
</dbReference>
<dbReference type="PANTHER" id="PTHR46410">
    <property type="entry name" value="AT-RICH INTERACTIVE DOMAIN-CONTAINING PROTEIN 2"/>
    <property type="match status" value="1"/>
</dbReference>
<dbReference type="OMA" id="WFRESCK"/>
<dbReference type="Pfam" id="PF01388">
    <property type="entry name" value="ARID"/>
    <property type="match status" value="1"/>
</dbReference>